<organism evidence="2 3">
    <name type="scientific">Planococcus chinensis</name>
    <dbReference type="NCBI Taxonomy" id="272917"/>
    <lineage>
        <taxon>Bacteria</taxon>
        <taxon>Bacillati</taxon>
        <taxon>Bacillota</taxon>
        <taxon>Bacilli</taxon>
        <taxon>Bacillales</taxon>
        <taxon>Caryophanaceae</taxon>
        <taxon>Planococcus</taxon>
    </lineage>
</organism>
<proteinExistence type="predicted"/>
<sequence>MKTVAAWSCVVGGMLWGLKPLYDWLVLGRRANTGYIASDFTDWIKFLFPFLCLGGLYVLFALYKGKVRKSVVILAAALVFNGLFHFFEIYFTGSGIPFGLLFLFSGTLLLLAGAGSLMIQLRGSQEIPRALGRSAEALFTVTLLFCLLPFLSGSLPERNLTPVMVLLMLLTGFIWAAMGAVLAGIVRKEASVKLGKSEV</sequence>
<evidence type="ECO:0000256" key="1">
    <source>
        <dbReference type="SAM" id="Phobius"/>
    </source>
</evidence>
<comment type="caution">
    <text evidence="2">The sequence shown here is derived from an EMBL/GenBank/DDBJ whole genome shotgun (WGS) entry which is preliminary data.</text>
</comment>
<reference evidence="3" key="1">
    <citation type="journal article" date="2019" name="Int. J. Syst. Evol. Microbiol.">
        <title>The Global Catalogue of Microorganisms (GCM) 10K type strain sequencing project: providing services to taxonomists for standard genome sequencing and annotation.</title>
        <authorList>
            <consortium name="The Broad Institute Genomics Platform"/>
            <consortium name="The Broad Institute Genome Sequencing Center for Infectious Disease"/>
            <person name="Wu L."/>
            <person name="Ma J."/>
        </authorList>
    </citation>
    <scope>NUCLEOTIDE SEQUENCE [LARGE SCALE GENOMIC DNA]</scope>
    <source>
        <strain evidence="3">CGMCC 1.15475</strain>
    </source>
</reference>
<feature type="transmembrane region" description="Helical" evidence="1">
    <location>
        <begin position="96"/>
        <end position="119"/>
    </location>
</feature>
<feature type="transmembrane region" description="Helical" evidence="1">
    <location>
        <begin position="131"/>
        <end position="151"/>
    </location>
</feature>
<keyword evidence="1" id="KW-0472">Membrane</keyword>
<protein>
    <submittedName>
        <fullName evidence="2">Uncharacterized protein</fullName>
    </submittedName>
</protein>
<feature type="transmembrane region" description="Helical" evidence="1">
    <location>
        <begin position="163"/>
        <end position="186"/>
    </location>
</feature>
<accession>A0ABW4QIR8</accession>
<evidence type="ECO:0000313" key="2">
    <source>
        <dbReference type="EMBL" id="MFD1863501.1"/>
    </source>
</evidence>
<keyword evidence="1" id="KW-0812">Transmembrane</keyword>
<keyword evidence="1" id="KW-1133">Transmembrane helix</keyword>
<dbReference type="RefSeq" id="WP_204893191.1">
    <property type="nucleotide sequence ID" value="NZ_JBHUFW010000008.1"/>
</dbReference>
<feature type="transmembrane region" description="Helical" evidence="1">
    <location>
        <begin position="70"/>
        <end position="90"/>
    </location>
</feature>
<dbReference type="EMBL" id="JBHUFW010000008">
    <property type="protein sequence ID" value="MFD1863501.1"/>
    <property type="molecule type" value="Genomic_DNA"/>
</dbReference>
<gene>
    <name evidence="2" type="ORF">ACFSDB_11290</name>
</gene>
<evidence type="ECO:0000313" key="3">
    <source>
        <dbReference type="Proteomes" id="UP001597273"/>
    </source>
</evidence>
<name>A0ABW4QIR8_9BACL</name>
<feature type="transmembrane region" description="Helical" evidence="1">
    <location>
        <begin position="43"/>
        <end position="63"/>
    </location>
</feature>
<keyword evidence="3" id="KW-1185">Reference proteome</keyword>
<dbReference type="Proteomes" id="UP001597273">
    <property type="component" value="Unassembled WGS sequence"/>
</dbReference>